<dbReference type="Proteomes" id="UP001175228">
    <property type="component" value="Unassembled WGS sequence"/>
</dbReference>
<proteinExistence type="predicted"/>
<feature type="region of interest" description="Disordered" evidence="2">
    <location>
        <begin position="31"/>
        <end position="110"/>
    </location>
</feature>
<evidence type="ECO:0008006" key="5">
    <source>
        <dbReference type="Google" id="ProtNLM"/>
    </source>
</evidence>
<evidence type="ECO:0000256" key="1">
    <source>
        <dbReference type="SAM" id="Coils"/>
    </source>
</evidence>
<evidence type="ECO:0000313" key="4">
    <source>
        <dbReference type="Proteomes" id="UP001175228"/>
    </source>
</evidence>
<organism evidence="3 4">
    <name type="scientific">Armillaria luteobubalina</name>
    <dbReference type="NCBI Taxonomy" id="153913"/>
    <lineage>
        <taxon>Eukaryota</taxon>
        <taxon>Fungi</taxon>
        <taxon>Dikarya</taxon>
        <taxon>Basidiomycota</taxon>
        <taxon>Agaricomycotina</taxon>
        <taxon>Agaricomycetes</taxon>
        <taxon>Agaricomycetidae</taxon>
        <taxon>Agaricales</taxon>
        <taxon>Marasmiineae</taxon>
        <taxon>Physalacriaceae</taxon>
        <taxon>Armillaria</taxon>
    </lineage>
</organism>
<protein>
    <recommendedName>
        <fullName evidence="5">Zn(2)-C6 fungal-type domain-containing protein</fullName>
    </recommendedName>
</protein>
<accession>A0AA39Q9X4</accession>
<comment type="caution">
    <text evidence="3">The sequence shown here is derived from an EMBL/GenBank/DDBJ whole genome shotgun (WGS) entry which is preliminary data.</text>
</comment>
<feature type="coiled-coil region" evidence="1">
    <location>
        <begin position="809"/>
        <end position="871"/>
    </location>
</feature>
<gene>
    <name evidence="3" type="ORF">EDD18DRAFT_1158687</name>
</gene>
<sequence>MVEGVSSDTLLVLQGSSQGDLNLPSSRLYHSLSDRDMSPLTDAESESYTSDEYTEDEGRTSDDDQSEDMIMLSTSRSGSNVTIGNKDTRISRNSTTAKHPNCSTGGNLPPSCTDVSQNKKVRDHKLYMQEEQCYNLWERHGERLGYRKQTMTESMSAYKTNVLAPLLKAISDEPDDVVFSARAMPSEEYQQLLFLGYPWLENRICNQKNLTFPGLWSLRAPFFDTACSKCRRGNIRCEARAVGASINDPAGRKKYHGLSCKYCLASNSRSCDAWMHCWDVPYPVSLSRDKPRSGLECMEGQLAVKEDMSDEPIPEKQGSIITIASPMPTTNSRRPPLFLDLKTCTRLWRENQSRLGYRERRVSESLDDYINNVLAPLRDAILTEPDVIVFSARAMDSHTYKCLLLLEYPWLEVTEAKYKYLMKSRPPSLEDWSLKAPVFDDACARCRRDNIRCEAKAIGVPVYDPQGHKTYAGRSLSCKYCAAIQASPCGAWMRCWGNSNPWVAAEYVMKNDLKRESVGMRIKSASELRTKLVQKQTVQKVQAHVAPRSGMKRSQYSLGEALKKDKEKWEKERASVHDSAVARSTMSFAGVVVQAGSPQPQSVPSTSSGKERLLDENPGQIQWIERSSVDVQMQDQELSDNLTGSSILDGGGALRIDEDCDQVPAVEGFDPFPPTAHPRNQRLSLDPVFPDPLCPQLICNSRDNPVHSGDTYHSNNPHNNIGSGKRSFETAFGVDTVHECGVDAQCFSHSLPPAESLRADKGIQQENIGEDFSLHLSQSDEAEESTSGDPIDMSLSTLHSLKETFIDVIRQLQVDKANLAAELEGFKMNSKQLEESEARYKQENSQLKAENRKLEKSLEQSLLKVDEADERVKLVYRILEETRRNCQILKG</sequence>
<dbReference type="EMBL" id="JAUEPU010000012">
    <property type="protein sequence ID" value="KAK0497633.1"/>
    <property type="molecule type" value="Genomic_DNA"/>
</dbReference>
<feature type="compositionally biased region" description="Polar residues" evidence="2">
    <location>
        <begin position="72"/>
        <end position="106"/>
    </location>
</feature>
<keyword evidence="1" id="KW-0175">Coiled coil</keyword>
<dbReference type="AlphaFoldDB" id="A0AA39Q9X4"/>
<reference evidence="3" key="1">
    <citation type="submission" date="2023-06" db="EMBL/GenBank/DDBJ databases">
        <authorList>
            <consortium name="Lawrence Berkeley National Laboratory"/>
            <person name="Ahrendt S."/>
            <person name="Sahu N."/>
            <person name="Indic B."/>
            <person name="Wong-Bajracharya J."/>
            <person name="Merenyi Z."/>
            <person name="Ke H.-M."/>
            <person name="Monk M."/>
            <person name="Kocsube S."/>
            <person name="Drula E."/>
            <person name="Lipzen A."/>
            <person name="Balint B."/>
            <person name="Henrissat B."/>
            <person name="Andreopoulos B."/>
            <person name="Martin F.M."/>
            <person name="Harder C.B."/>
            <person name="Rigling D."/>
            <person name="Ford K.L."/>
            <person name="Foster G.D."/>
            <person name="Pangilinan J."/>
            <person name="Papanicolaou A."/>
            <person name="Barry K."/>
            <person name="LaButti K."/>
            <person name="Viragh M."/>
            <person name="Koriabine M."/>
            <person name="Yan M."/>
            <person name="Riley R."/>
            <person name="Champramary S."/>
            <person name="Plett K.L."/>
            <person name="Tsai I.J."/>
            <person name="Slot J."/>
            <person name="Sipos G."/>
            <person name="Plett J."/>
            <person name="Nagy L.G."/>
            <person name="Grigoriev I.V."/>
        </authorList>
    </citation>
    <scope>NUCLEOTIDE SEQUENCE</scope>
    <source>
        <strain evidence="3">HWK02</strain>
    </source>
</reference>
<name>A0AA39Q9X4_9AGAR</name>
<evidence type="ECO:0000313" key="3">
    <source>
        <dbReference type="EMBL" id="KAK0497633.1"/>
    </source>
</evidence>
<evidence type="ECO:0000256" key="2">
    <source>
        <dbReference type="SAM" id="MobiDB-lite"/>
    </source>
</evidence>
<keyword evidence="4" id="KW-1185">Reference proteome</keyword>